<evidence type="ECO:0000313" key="2">
    <source>
        <dbReference type="EMBL" id="GAA4607272.1"/>
    </source>
</evidence>
<feature type="transmembrane region" description="Helical" evidence="1">
    <location>
        <begin position="56"/>
        <end position="79"/>
    </location>
</feature>
<keyword evidence="1" id="KW-1133">Transmembrane helix</keyword>
<dbReference type="Proteomes" id="UP001500212">
    <property type="component" value="Unassembled WGS sequence"/>
</dbReference>
<dbReference type="EMBL" id="BAABHJ010000005">
    <property type="protein sequence ID" value="GAA4607272.1"/>
    <property type="molecule type" value="Genomic_DNA"/>
</dbReference>
<evidence type="ECO:0008006" key="4">
    <source>
        <dbReference type="Google" id="ProtNLM"/>
    </source>
</evidence>
<comment type="caution">
    <text evidence="2">The sequence shown here is derived from an EMBL/GenBank/DDBJ whole genome shotgun (WGS) entry which is preliminary data.</text>
</comment>
<name>A0ABP8TFW9_9ACTN</name>
<keyword evidence="3" id="KW-1185">Reference proteome</keyword>
<keyword evidence="1" id="KW-0812">Transmembrane</keyword>
<organism evidence="2 3">
    <name type="scientific">Actinoallomurus liliacearum</name>
    <dbReference type="NCBI Taxonomy" id="1080073"/>
    <lineage>
        <taxon>Bacteria</taxon>
        <taxon>Bacillati</taxon>
        <taxon>Actinomycetota</taxon>
        <taxon>Actinomycetes</taxon>
        <taxon>Streptosporangiales</taxon>
        <taxon>Thermomonosporaceae</taxon>
        <taxon>Actinoallomurus</taxon>
    </lineage>
</organism>
<proteinExistence type="predicted"/>
<feature type="transmembrane region" description="Helical" evidence="1">
    <location>
        <begin position="12"/>
        <end position="36"/>
    </location>
</feature>
<keyword evidence="1" id="KW-0472">Membrane</keyword>
<reference evidence="3" key="1">
    <citation type="journal article" date="2019" name="Int. J. Syst. Evol. Microbiol.">
        <title>The Global Catalogue of Microorganisms (GCM) 10K type strain sequencing project: providing services to taxonomists for standard genome sequencing and annotation.</title>
        <authorList>
            <consortium name="The Broad Institute Genomics Platform"/>
            <consortium name="The Broad Institute Genome Sequencing Center for Infectious Disease"/>
            <person name="Wu L."/>
            <person name="Ma J."/>
        </authorList>
    </citation>
    <scope>NUCLEOTIDE SEQUENCE [LARGE SCALE GENOMIC DNA]</scope>
    <source>
        <strain evidence="3">JCM 17938</strain>
    </source>
</reference>
<evidence type="ECO:0000256" key="1">
    <source>
        <dbReference type="SAM" id="Phobius"/>
    </source>
</evidence>
<sequence>MGELSAAYDIGGMLLSSLGGALVPLGALPHWVAGVAPISPGYWAVRGLHAALTGDAHTAAAACAVLLGVALTCGTVASIRLRLCP</sequence>
<accession>A0ABP8TFW9</accession>
<evidence type="ECO:0000313" key="3">
    <source>
        <dbReference type="Proteomes" id="UP001500212"/>
    </source>
</evidence>
<gene>
    <name evidence="2" type="ORF">GCM10023195_27440</name>
</gene>
<protein>
    <recommendedName>
        <fullName evidence="4">ABC-2 type transporter domain-containing protein</fullName>
    </recommendedName>
</protein>